<organism evidence="3 4">
    <name type="scientific">Mycena maculata</name>
    <dbReference type="NCBI Taxonomy" id="230809"/>
    <lineage>
        <taxon>Eukaryota</taxon>
        <taxon>Fungi</taxon>
        <taxon>Dikarya</taxon>
        <taxon>Basidiomycota</taxon>
        <taxon>Agaricomycotina</taxon>
        <taxon>Agaricomycetes</taxon>
        <taxon>Agaricomycetidae</taxon>
        <taxon>Agaricales</taxon>
        <taxon>Marasmiineae</taxon>
        <taxon>Mycenaceae</taxon>
        <taxon>Mycena</taxon>
    </lineage>
</organism>
<protein>
    <recommendedName>
        <fullName evidence="2">Helitron helicase-like domain-containing protein</fullName>
    </recommendedName>
</protein>
<dbReference type="Proteomes" id="UP001215280">
    <property type="component" value="Unassembled WGS sequence"/>
</dbReference>
<dbReference type="AlphaFoldDB" id="A0AAD7K1S9"/>
<evidence type="ECO:0000256" key="1">
    <source>
        <dbReference type="SAM" id="MobiDB-lite"/>
    </source>
</evidence>
<dbReference type="InterPro" id="IPR025476">
    <property type="entry name" value="Helitron_helicase-like"/>
</dbReference>
<gene>
    <name evidence="3" type="ORF">DFH07DRAFT_731866</name>
</gene>
<evidence type="ECO:0000259" key="2">
    <source>
        <dbReference type="Pfam" id="PF14214"/>
    </source>
</evidence>
<evidence type="ECO:0000313" key="3">
    <source>
        <dbReference type="EMBL" id="KAJ7776488.1"/>
    </source>
</evidence>
<feature type="region of interest" description="Disordered" evidence="1">
    <location>
        <begin position="312"/>
        <end position="352"/>
    </location>
</feature>
<comment type="caution">
    <text evidence="3">The sequence shown here is derived from an EMBL/GenBank/DDBJ whole genome shotgun (WGS) entry which is preliminary data.</text>
</comment>
<proteinExistence type="predicted"/>
<reference evidence="3" key="1">
    <citation type="submission" date="2023-03" db="EMBL/GenBank/DDBJ databases">
        <title>Massive genome expansion in bonnet fungi (Mycena s.s.) driven by repeated elements and novel gene families across ecological guilds.</title>
        <authorList>
            <consortium name="Lawrence Berkeley National Laboratory"/>
            <person name="Harder C.B."/>
            <person name="Miyauchi S."/>
            <person name="Viragh M."/>
            <person name="Kuo A."/>
            <person name="Thoen E."/>
            <person name="Andreopoulos B."/>
            <person name="Lu D."/>
            <person name="Skrede I."/>
            <person name="Drula E."/>
            <person name="Henrissat B."/>
            <person name="Morin E."/>
            <person name="Kohler A."/>
            <person name="Barry K."/>
            <person name="LaButti K."/>
            <person name="Morin E."/>
            <person name="Salamov A."/>
            <person name="Lipzen A."/>
            <person name="Mereny Z."/>
            <person name="Hegedus B."/>
            <person name="Baldrian P."/>
            <person name="Stursova M."/>
            <person name="Weitz H."/>
            <person name="Taylor A."/>
            <person name="Grigoriev I.V."/>
            <person name="Nagy L.G."/>
            <person name="Martin F."/>
            <person name="Kauserud H."/>
        </authorList>
    </citation>
    <scope>NUCLEOTIDE SEQUENCE</scope>
    <source>
        <strain evidence="3">CBHHK188m</strain>
    </source>
</reference>
<feature type="compositionally biased region" description="Basic and acidic residues" evidence="1">
    <location>
        <begin position="330"/>
        <end position="350"/>
    </location>
</feature>
<dbReference type="EMBL" id="JARJLG010000012">
    <property type="protein sequence ID" value="KAJ7776488.1"/>
    <property type="molecule type" value="Genomic_DNA"/>
</dbReference>
<evidence type="ECO:0000313" key="4">
    <source>
        <dbReference type="Proteomes" id="UP001215280"/>
    </source>
</evidence>
<keyword evidence="4" id="KW-1185">Reference proteome</keyword>
<sequence length="375" mass="42278">MKAFISALLGYDPEQKDLEGGILGIVNAYYGCVEAQGRGTLHCHMLVWVEGGLNPNEIKKRVLGADQSDVEFGRRLLAFLDDTISNSILNDPDPNISVPSDEHHPCLVRGIPVDAETFPPERQKDLRNVVFQCQSHTHSKTCFKYWRGPPEPKTCRFDLHEDNYRAESSFDPETGEIHLRCLDGLVNNFNASMIEAIRNNMDIKFIGSGASAKGILYYITDYITKSQLKTHVAFAMLELAVKKLGEYNPLEDDLTTRAKKLLQKCAYAMISQQELSAQQVSSYLLDFEDHFTSHSYRNFYWTSFESFINEEDPSPECYPSRSTVSPPENAEDKVAPERGSEDDSRERCNSDVECEDGDDAAFLHDILDDSSNAGY</sequence>
<dbReference type="Pfam" id="PF14214">
    <property type="entry name" value="Helitron_like_N"/>
    <property type="match status" value="1"/>
</dbReference>
<feature type="domain" description="Helitron helicase-like" evidence="2">
    <location>
        <begin position="16"/>
        <end position="47"/>
    </location>
</feature>
<name>A0AAD7K1S9_9AGAR</name>
<accession>A0AAD7K1S9</accession>